<dbReference type="Gene3D" id="3.90.660.10">
    <property type="match status" value="1"/>
</dbReference>
<proteinExistence type="predicted"/>
<dbReference type="PANTHER" id="PTHR16128">
    <property type="entry name" value="FAD/NAD(P)-BINDING OXIDOREDUCTASE FAMILY PROTEIN"/>
    <property type="match status" value="1"/>
</dbReference>
<protein>
    <submittedName>
        <fullName evidence="2">Uncharacterized protein</fullName>
    </submittedName>
</protein>
<dbReference type="PANTHER" id="PTHR16128:SF5">
    <property type="entry name" value="FAD_NAD(P)-BINDING OXIDOREDUCTASE FAMILY PROTEIN"/>
    <property type="match status" value="1"/>
</dbReference>
<gene>
    <name evidence="2" type="ORF">BaRGS_00008345</name>
</gene>
<evidence type="ECO:0000313" key="3">
    <source>
        <dbReference type="Proteomes" id="UP001519460"/>
    </source>
</evidence>
<reference evidence="2 3" key="1">
    <citation type="journal article" date="2023" name="Sci. Data">
        <title>Genome assembly of the Korean intertidal mud-creeper Batillaria attramentaria.</title>
        <authorList>
            <person name="Patra A.K."/>
            <person name="Ho P.T."/>
            <person name="Jun S."/>
            <person name="Lee S.J."/>
            <person name="Kim Y."/>
            <person name="Won Y.J."/>
        </authorList>
    </citation>
    <scope>NUCLEOTIDE SEQUENCE [LARGE SCALE GENOMIC DNA]</scope>
    <source>
        <strain evidence="2">Wonlab-2016</strain>
    </source>
</reference>
<accession>A0ABD0LLW3</accession>
<sequence>MGSRTPRVAVVGGGISGLVCAARLGQLGVSDVTVFDTGQHACGGRCSSRIETISGKQYIFDHSTQYFTVSDPRFANVLTSLHAQGAVKVWKGTIGNLRSGKCVADPNLTQAFIGTQGMRSVAECLAKMCHVQRPCWVGNVSFDFTAKKWKVDKYGFFDYLVIAHNGKCADRLMASSGADDVHKLLRVRFSDKLNPRDARMHLSSLWVLLVGFEHSLGLAYEGAHVHEPGVPISWLSNNSKKLEQSGPVECWTVISTPAFGSAHKVPQENIPPGKEKEVTQALLSALAQVT</sequence>
<dbReference type="EMBL" id="JACVVK020000037">
    <property type="protein sequence ID" value="KAK7500438.1"/>
    <property type="molecule type" value="Genomic_DNA"/>
</dbReference>
<keyword evidence="1" id="KW-0732">Signal</keyword>
<dbReference type="Gene3D" id="3.50.50.60">
    <property type="entry name" value="FAD/NAD(P)-binding domain"/>
    <property type="match status" value="1"/>
</dbReference>
<evidence type="ECO:0000313" key="2">
    <source>
        <dbReference type="EMBL" id="KAK7500438.1"/>
    </source>
</evidence>
<name>A0ABD0LLW3_9CAEN</name>
<feature type="non-terminal residue" evidence="2">
    <location>
        <position position="290"/>
    </location>
</feature>
<dbReference type="Pfam" id="PF13450">
    <property type="entry name" value="NAD_binding_8"/>
    <property type="match status" value="1"/>
</dbReference>
<keyword evidence="3" id="KW-1185">Reference proteome</keyword>
<dbReference type="Proteomes" id="UP001519460">
    <property type="component" value="Unassembled WGS sequence"/>
</dbReference>
<feature type="chain" id="PRO_5044794422" evidence="1">
    <location>
        <begin position="22"/>
        <end position="290"/>
    </location>
</feature>
<dbReference type="AlphaFoldDB" id="A0ABD0LLW3"/>
<evidence type="ECO:0000256" key="1">
    <source>
        <dbReference type="SAM" id="SignalP"/>
    </source>
</evidence>
<dbReference type="InterPro" id="IPR036188">
    <property type="entry name" value="FAD/NAD-bd_sf"/>
</dbReference>
<organism evidence="2 3">
    <name type="scientific">Batillaria attramentaria</name>
    <dbReference type="NCBI Taxonomy" id="370345"/>
    <lineage>
        <taxon>Eukaryota</taxon>
        <taxon>Metazoa</taxon>
        <taxon>Spiralia</taxon>
        <taxon>Lophotrochozoa</taxon>
        <taxon>Mollusca</taxon>
        <taxon>Gastropoda</taxon>
        <taxon>Caenogastropoda</taxon>
        <taxon>Sorbeoconcha</taxon>
        <taxon>Cerithioidea</taxon>
        <taxon>Batillariidae</taxon>
        <taxon>Batillaria</taxon>
    </lineage>
</organism>
<comment type="caution">
    <text evidence="2">The sequence shown here is derived from an EMBL/GenBank/DDBJ whole genome shotgun (WGS) entry which is preliminary data.</text>
</comment>
<feature type="signal peptide" evidence="1">
    <location>
        <begin position="1"/>
        <end position="21"/>
    </location>
</feature>
<dbReference type="SUPFAM" id="SSF51905">
    <property type="entry name" value="FAD/NAD(P)-binding domain"/>
    <property type="match status" value="1"/>
</dbReference>